<keyword evidence="1 2" id="KW-0175">Coiled coil</keyword>
<evidence type="ECO:0000256" key="2">
    <source>
        <dbReference type="SAM" id="Coils"/>
    </source>
</evidence>
<sequence>MERHEVTRSPQVSSEKPRLLDIPTYTDIPISAESIVVNSTAPRKLVDKGGYHLYAGPGRKPRLLEQLQEFVKRELHPIHPEDPHSQELKLQVYRNAFGRFIEEFRNYQPLLGAIQKEYENSLADLQNQIRELKPLQTRVLLVTEECNRKVLARWEDGQAQVRALEEDKRQLLKDMEDMREQEERQNAVVSRLQCDLAGQYRQYREERDSRSLLLLKYSLCRCAAEPDEEAYDIPAYDEDKDPVKLKIALKVCRKDLSNTEGELNKIKSEYWGVVPRQDWDALEDAHKRTLLQLQELQRDFDQLKSEHNTLKEVHKREAVQPGVNPEDDLKNNDKEGDGGEVGDVLEPVRTPSSGDRQVYINQLRELLDGKGPVSVADMRAALTSLDPALESAALDHTLGLAFQVDAADLDQDALQLDTETLLQRLDVSPRTSPAPQQD</sequence>
<dbReference type="GO" id="GO:0005737">
    <property type="term" value="C:cytoplasm"/>
    <property type="evidence" value="ECO:0007669"/>
    <property type="project" value="TreeGrafter"/>
</dbReference>
<evidence type="ECO:0000256" key="3">
    <source>
        <dbReference type="SAM" id="MobiDB-lite"/>
    </source>
</evidence>
<evidence type="ECO:0000259" key="4">
    <source>
        <dbReference type="Pfam" id="PF15739"/>
    </source>
</evidence>
<keyword evidence="6" id="KW-1185">Reference proteome</keyword>
<gene>
    <name evidence="5" type="primary">tsnaxip1</name>
</gene>
<organism evidence="5 6">
    <name type="scientific">Gadus morhua</name>
    <name type="common">Atlantic cod</name>
    <dbReference type="NCBI Taxonomy" id="8049"/>
    <lineage>
        <taxon>Eukaryota</taxon>
        <taxon>Metazoa</taxon>
        <taxon>Chordata</taxon>
        <taxon>Craniata</taxon>
        <taxon>Vertebrata</taxon>
        <taxon>Euteleostomi</taxon>
        <taxon>Actinopterygii</taxon>
        <taxon>Neopterygii</taxon>
        <taxon>Teleostei</taxon>
        <taxon>Neoteleostei</taxon>
        <taxon>Acanthomorphata</taxon>
        <taxon>Zeiogadaria</taxon>
        <taxon>Gadariae</taxon>
        <taxon>Gadiformes</taxon>
        <taxon>Gadoidei</taxon>
        <taxon>Gadidae</taxon>
        <taxon>Gadus</taxon>
    </lineage>
</organism>
<feature type="region of interest" description="Disordered" evidence="3">
    <location>
        <begin position="311"/>
        <end position="353"/>
    </location>
</feature>
<proteinExistence type="predicted"/>
<dbReference type="InterPro" id="IPR032755">
    <property type="entry name" value="TSNAXIP1_N"/>
</dbReference>
<reference evidence="5" key="1">
    <citation type="submission" date="2025-08" db="UniProtKB">
        <authorList>
            <consortium name="Ensembl"/>
        </authorList>
    </citation>
    <scope>IDENTIFICATION</scope>
</reference>
<feature type="coiled-coil region" evidence="2">
    <location>
        <begin position="161"/>
        <end position="192"/>
    </location>
</feature>
<reference evidence="5" key="2">
    <citation type="submission" date="2025-09" db="UniProtKB">
        <authorList>
            <consortium name="Ensembl"/>
        </authorList>
    </citation>
    <scope>IDENTIFICATION</scope>
</reference>
<evidence type="ECO:0000313" key="5">
    <source>
        <dbReference type="Ensembl" id="ENSGMOP00000045263.1"/>
    </source>
</evidence>
<dbReference type="Ensembl" id="ENSGMOT00000036217.1">
    <property type="protein sequence ID" value="ENSGMOP00000045263.1"/>
    <property type="gene ID" value="ENSGMOG00000034828.1"/>
</dbReference>
<evidence type="ECO:0000313" key="6">
    <source>
        <dbReference type="Proteomes" id="UP000694546"/>
    </source>
</evidence>
<dbReference type="RefSeq" id="XP_030201617.1">
    <property type="nucleotide sequence ID" value="XM_030345757.1"/>
</dbReference>
<dbReference type="Proteomes" id="UP000694546">
    <property type="component" value="Chromosome 21"/>
</dbReference>
<dbReference type="GeneID" id="115534637"/>
<dbReference type="PANTHER" id="PTHR16306:SF0">
    <property type="entry name" value="TRANSLIN-ASSOCIATED FACTOR X-INTERACTING PROTEIN 1"/>
    <property type="match status" value="1"/>
</dbReference>
<accession>A0A8C5BC88</accession>
<dbReference type="GeneTree" id="ENSGT00940000175197"/>
<evidence type="ECO:0000256" key="1">
    <source>
        <dbReference type="ARBA" id="ARBA00023054"/>
    </source>
</evidence>
<feature type="compositionally biased region" description="Basic and acidic residues" evidence="3">
    <location>
        <begin position="327"/>
        <end position="337"/>
    </location>
</feature>
<dbReference type="AlphaFoldDB" id="A0A8C5BC88"/>
<protein>
    <recommendedName>
        <fullName evidence="4">Translin-associated factor X-interacting protein 1 N-terminal domain-containing protein</fullName>
    </recommendedName>
</protein>
<name>A0A8C5BC88_GADMO</name>
<feature type="domain" description="Translin-associated factor X-interacting protein 1 N-terminal" evidence="4">
    <location>
        <begin position="68"/>
        <end position="179"/>
    </location>
</feature>
<dbReference type="PANTHER" id="PTHR16306">
    <property type="entry name" value="TRANSLIN-ASSOCIATED FACTOR X-INTERACTING PROTEIN 1"/>
    <property type="match status" value="1"/>
</dbReference>
<dbReference type="Pfam" id="PF15739">
    <property type="entry name" value="TSNAXIP1_N"/>
    <property type="match status" value="1"/>
</dbReference>